<dbReference type="SUPFAM" id="SSF56112">
    <property type="entry name" value="Protein kinase-like (PK-like)"/>
    <property type="match status" value="1"/>
</dbReference>
<evidence type="ECO:0000256" key="5">
    <source>
        <dbReference type="ARBA" id="ARBA00022840"/>
    </source>
</evidence>
<reference evidence="10" key="1">
    <citation type="submission" date="2021-03" db="EMBL/GenBank/DDBJ databases">
        <authorList>
            <person name="Li Z."/>
            <person name="Yang C."/>
        </authorList>
    </citation>
    <scope>NUCLEOTIDE SEQUENCE</scope>
    <source>
        <strain evidence="10">Dzin_1.0</strain>
        <tissue evidence="10">Leaf</tissue>
    </source>
</reference>
<feature type="region of interest" description="Disordered" evidence="8">
    <location>
        <begin position="91"/>
        <end position="115"/>
    </location>
</feature>
<dbReference type="InterPro" id="IPR011009">
    <property type="entry name" value="Kinase-like_dom_sf"/>
</dbReference>
<organism evidence="10 11">
    <name type="scientific">Dioscorea zingiberensis</name>
    <dbReference type="NCBI Taxonomy" id="325984"/>
    <lineage>
        <taxon>Eukaryota</taxon>
        <taxon>Viridiplantae</taxon>
        <taxon>Streptophyta</taxon>
        <taxon>Embryophyta</taxon>
        <taxon>Tracheophyta</taxon>
        <taxon>Spermatophyta</taxon>
        <taxon>Magnoliopsida</taxon>
        <taxon>Liliopsida</taxon>
        <taxon>Dioscoreales</taxon>
        <taxon>Dioscoreaceae</taxon>
        <taxon>Dioscorea</taxon>
    </lineage>
</organism>
<feature type="compositionally biased region" description="Basic and acidic residues" evidence="8">
    <location>
        <begin position="152"/>
        <end position="165"/>
    </location>
</feature>
<keyword evidence="3 6" id="KW-0547">Nucleotide-binding</keyword>
<dbReference type="InterPro" id="IPR001245">
    <property type="entry name" value="Ser-Thr/Tyr_kinase_cat_dom"/>
</dbReference>
<dbReference type="Proteomes" id="UP001085076">
    <property type="component" value="Miscellaneous, Linkage group lg03"/>
</dbReference>
<dbReference type="GO" id="GO:0005524">
    <property type="term" value="F:ATP binding"/>
    <property type="evidence" value="ECO:0007669"/>
    <property type="project" value="UniProtKB-UniRule"/>
</dbReference>
<name>A0A9D5HJM6_9LILI</name>
<evidence type="ECO:0000256" key="8">
    <source>
        <dbReference type="SAM" id="MobiDB-lite"/>
    </source>
</evidence>
<dbReference type="PANTHER" id="PTHR27005">
    <property type="entry name" value="WALL-ASSOCIATED RECEPTOR KINASE-LIKE 21"/>
    <property type="match status" value="1"/>
</dbReference>
<proteinExistence type="inferred from homology"/>
<dbReference type="PROSITE" id="PS50011">
    <property type="entry name" value="PROTEIN_KINASE_DOM"/>
    <property type="match status" value="1"/>
</dbReference>
<evidence type="ECO:0000256" key="2">
    <source>
        <dbReference type="ARBA" id="ARBA00022679"/>
    </source>
</evidence>
<keyword evidence="4" id="KW-0418">Kinase</keyword>
<dbReference type="PROSITE" id="PS00108">
    <property type="entry name" value="PROTEIN_KINASE_ST"/>
    <property type="match status" value="1"/>
</dbReference>
<evidence type="ECO:0000256" key="7">
    <source>
        <dbReference type="RuleBase" id="RU000304"/>
    </source>
</evidence>
<protein>
    <recommendedName>
        <fullName evidence="9">Protein kinase domain-containing protein</fullName>
    </recommendedName>
</protein>
<evidence type="ECO:0000259" key="9">
    <source>
        <dbReference type="PROSITE" id="PS50011"/>
    </source>
</evidence>
<comment type="caution">
    <text evidence="10">The sequence shown here is derived from an EMBL/GenBank/DDBJ whole genome shotgun (WGS) entry which is preliminary data.</text>
</comment>
<dbReference type="EMBL" id="JAGGNH010000003">
    <property type="protein sequence ID" value="KAJ0978886.1"/>
    <property type="molecule type" value="Genomic_DNA"/>
</dbReference>
<dbReference type="Pfam" id="PF07714">
    <property type="entry name" value="PK_Tyr_Ser-Thr"/>
    <property type="match status" value="1"/>
</dbReference>
<dbReference type="AlphaFoldDB" id="A0A9D5HJM6"/>
<dbReference type="InterPro" id="IPR017441">
    <property type="entry name" value="Protein_kinase_ATP_BS"/>
</dbReference>
<feature type="compositionally biased region" description="Polar residues" evidence="8">
    <location>
        <begin position="101"/>
        <end position="115"/>
    </location>
</feature>
<feature type="binding site" evidence="6">
    <location>
        <position position="192"/>
    </location>
    <ligand>
        <name>ATP</name>
        <dbReference type="ChEBI" id="CHEBI:30616"/>
    </ligand>
</feature>
<dbReference type="InterPro" id="IPR008271">
    <property type="entry name" value="Ser/Thr_kinase_AS"/>
</dbReference>
<comment type="similarity">
    <text evidence="7">Belongs to the protein kinase superfamily.</text>
</comment>
<dbReference type="OrthoDB" id="4062651at2759"/>
<reference evidence="10" key="2">
    <citation type="journal article" date="2022" name="Hortic Res">
        <title>The genome of Dioscorea zingiberensis sheds light on the biosynthesis, origin and evolution of the medicinally important diosgenin saponins.</title>
        <authorList>
            <person name="Li Y."/>
            <person name="Tan C."/>
            <person name="Li Z."/>
            <person name="Guo J."/>
            <person name="Li S."/>
            <person name="Chen X."/>
            <person name="Wang C."/>
            <person name="Dai X."/>
            <person name="Yang H."/>
            <person name="Song W."/>
            <person name="Hou L."/>
            <person name="Xu J."/>
            <person name="Tong Z."/>
            <person name="Xu A."/>
            <person name="Yuan X."/>
            <person name="Wang W."/>
            <person name="Yang Q."/>
            <person name="Chen L."/>
            <person name="Sun Z."/>
            <person name="Wang K."/>
            <person name="Pan B."/>
            <person name="Chen J."/>
            <person name="Bao Y."/>
            <person name="Liu F."/>
            <person name="Qi X."/>
            <person name="Gang D.R."/>
            <person name="Wen J."/>
            <person name="Li J."/>
        </authorList>
    </citation>
    <scope>NUCLEOTIDE SEQUENCE</scope>
    <source>
        <strain evidence="10">Dzin_1.0</strain>
    </source>
</reference>
<dbReference type="PROSITE" id="PS00107">
    <property type="entry name" value="PROTEIN_KINASE_ATP"/>
    <property type="match status" value="1"/>
</dbReference>
<keyword evidence="5 6" id="KW-0067">ATP-binding</keyword>
<evidence type="ECO:0000256" key="1">
    <source>
        <dbReference type="ARBA" id="ARBA00022527"/>
    </source>
</evidence>
<evidence type="ECO:0000313" key="10">
    <source>
        <dbReference type="EMBL" id="KAJ0978886.1"/>
    </source>
</evidence>
<feature type="domain" description="Protein kinase" evidence="9">
    <location>
        <begin position="164"/>
        <end position="304"/>
    </location>
</feature>
<dbReference type="GO" id="GO:0004674">
    <property type="term" value="F:protein serine/threonine kinase activity"/>
    <property type="evidence" value="ECO:0007669"/>
    <property type="project" value="UniProtKB-KW"/>
</dbReference>
<dbReference type="Gene3D" id="1.10.510.10">
    <property type="entry name" value="Transferase(Phosphotransferase) domain 1"/>
    <property type="match status" value="1"/>
</dbReference>
<feature type="region of interest" description="Disordered" evidence="8">
    <location>
        <begin position="141"/>
        <end position="165"/>
    </location>
</feature>
<evidence type="ECO:0000256" key="6">
    <source>
        <dbReference type="PROSITE-ProRule" id="PRU10141"/>
    </source>
</evidence>
<dbReference type="InterPro" id="IPR045274">
    <property type="entry name" value="WAK-like"/>
</dbReference>
<dbReference type="GO" id="GO:0007166">
    <property type="term" value="P:cell surface receptor signaling pathway"/>
    <property type="evidence" value="ECO:0007669"/>
    <property type="project" value="InterPro"/>
</dbReference>
<dbReference type="SMART" id="SM00220">
    <property type="entry name" value="S_TKc"/>
    <property type="match status" value="1"/>
</dbReference>
<dbReference type="Gene3D" id="3.30.200.20">
    <property type="entry name" value="Phosphorylase Kinase, domain 1"/>
    <property type="match status" value="1"/>
</dbReference>
<evidence type="ECO:0000256" key="3">
    <source>
        <dbReference type="ARBA" id="ARBA00022741"/>
    </source>
</evidence>
<keyword evidence="2" id="KW-0808">Transferase</keyword>
<keyword evidence="11" id="KW-1185">Reference proteome</keyword>
<accession>A0A9D5HJM6</accession>
<keyword evidence="1 7" id="KW-0723">Serine/threonine-protein kinase</keyword>
<dbReference type="PANTHER" id="PTHR27005:SF190">
    <property type="entry name" value="OS05G0318100 PROTEIN"/>
    <property type="match status" value="1"/>
</dbReference>
<gene>
    <name evidence="10" type="ORF">J5N97_014360</name>
</gene>
<evidence type="ECO:0000256" key="4">
    <source>
        <dbReference type="ARBA" id="ARBA00022777"/>
    </source>
</evidence>
<sequence>MLSLTPRTPLLAGDLPFVARLWRGSSTPYWPKLAPPVRGHTELRESRTPGRRCLSGWGGAQGWNSSGRHRGSRCASLRLTVREGLTQRARPIQRPPEEQSVVASASPDSIRTPSPKTCATGCVWTSSLDPDHHRLVLALPQATTNPGGEEEATQREGGDPQREQHQRALLGSGGFGEVFKGVLTDGTPVAVKCAKLGNTKSTDQVLNKVRILSQVNHRGLVRLLGCCVELEQPLMVYEFIPDFTLHDHLRGLRPGAAGLTWRHRLTIARQTAVGLAYLHSSAVPPIYHRDVKSSNILLDESNYT</sequence>
<dbReference type="InterPro" id="IPR000719">
    <property type="entry name" value="Prot_kinase_dom"/>
</dbReference>
<dbReference type="GO" id="GO:0005886">
    <property type="term" value="C:plasma membrane"/>
    <property type="evidence" value="ECO:0007669"/>
    <property type="project" value="TreeGrafter"/>
</dbReference>
<evidence type="ECO:0000313" key="11">
    <source>
        <dbReference type="Proteomes" id="UP001085076"/>
    </source>
</evidence>